<dbReference type="OrthoDB" id="10653997at2759"/>
<reference evidence="1" key="1">
    <citation type="submission" date="2021-02" db="EMBL/GenBank/DDBJ databases">
        <authorList>
            <person name="Nowell W R."/>
        </authorList>
    </citation>
    <scope>NUCLEOTIDE SEQUENCE</scope>
</reference>
<evidence type="ECO:0000313" key="3">
    <source>
        <dbReference type="Proteomes" id="UP000663829"/>
    </source>
</evidence>
<feature type="non-terminal residue" evidence="1">
    <location>
        <position position="1"/>
    </location>
</feature>
<evidence type="ECO:0000313" key="2">
    <source>
        <dbReference type="EMBL" id="CAF4559007.1"/>
    </source>
</evidence>
<keyword evidence="3" id="KW-1185">Reference proteome</keyword>
<dbReference type="AlphaFoldDB" id="A0A816DY99"/>
<dbReference type="EMBL" id="CAJOBC010117581">
    <property type="protein sequence ID" value="CAF4559007.1"/>
    <property type="molecule type" value="Genomic_DNA"/>
</dbReference>
<organism evidence="1 3">
    <name type="scientific">Didymodactylos carnosus</name>
    <dbReference type="NCBI Taxonomy" id="1234261"/>
    <lineage>
        <taxon>Eukaryota</taxon>
        <taxon>Metazoa</taxon>
        <taxon>Spiralia</taxon>
        <taxon>Gnathifera</taxon>
        <taxon>Rotifera</taxon>
        <taxon>Eurotatoria</taxon>
        <taxon>Bdelloidea</taxon>
        <taxon>Philodinida</taxon>
        <taxon>Philodinidae</taxon>
        <taxon>Didymodactylos</taxon>
    </lineage>
</organism>
<evidence type="ECO:0000313" key="1">
    <source>
        <dbReference type="EMBL" id="CAF1643488.1"/>
    </source>
</evidence>
<sequence>DYVTLLHEISLDTISDPANEFRIQTIYEHLLTMLLKIPLQNRKSPTLCLLAENNKFLSTKDLHICLDQTDITHLKDKIGIFKVHDRIKKMPNFNYLIEFFNIHRIRQENAILRSTDDSESVDLKQKLTNITPYILKWLRQKHKYSNELLDQTQRKILHVELFEASRLDLFYENNFFCQTNVHITKNRLYFIRPWNCESNIKDIPKKLCEILSLRNFENDMKFLLYNTIEDIDVRFIRDGISLTSQMNSNEENDHNFSMLSKKCFKLFLFFSSEI</sequence>
<dbReference type="EMBL" id="CAJNOQ010048314">
    <property type="protein sequence ID" value="CAF1643488.1"/>
    <property type="molecule type" value="Genomic_DNA"/>
</dbReference>
<gene>
    <name evidence="1" type="ORF">GPM918_LOCUS45078</name>
    <name evidence="2" type="ORF">SRO942_LOCUS47299</name>
</gene>
<name>A0A816DY99_9BILA</name>
<proteinExistence type="predicted"/>
<accession>A0A816DY99</accession>
<dbReference type="Proteomes" id="UP000681722">
    <property type="component" value="Unassembled WGS sequence"/>
</dbReference>
<comment type="caution">
    <text evidence="1">The sequence shown here is derived from an EMBL/GenBank/DDBJ whole genome shotgun (WGS) entry which is preliminary data.</text>
</comment>
<dbReference type="Proteomes" id="UP000663829">
    <property type="component" value="Unassembled WGS sequence"/>
</dbReference>
<protein>
    <submittedName>
        <fullName evidence="1">Uncharacterized protein</fullName>
    </submittedName>
</protein>